<dbReference type="AlphaFoldDB" id="A0A917JDL7"/>
<dbReference type="PANTHER" id="PTHR30250">
    <property type="entry name" value="PST FAMILY PREDICTED COLANIC ACID TRANSPORTER"/>
    <property type="match status" value="1"/>
</dbReference>
<evidence type="ECO:0000256" key="4">
    <source>
        <dbReference type="ARBA" id="ARBA00022989"/>
    </source>
</evidence>
<organism evidence="7 8">
    <name type="scientific">Mucilaginibacter galii</name>
    <dbReference type="NCBI Taxonomy" id="2005073"/>
    <lineage>
        <taxon>Bacteria</taxon>
        <taxon>Pseudomonadati</taxon>
        <taxon>Bacteroidota</taxon>
        <taxon>Sphingobacteriia</taxon>
        <taxon>Sphingobacteriales</taxon>
        <taxon>Sphingobacteriaceae</taxon>
        <taxon>Mucilaginibacter</taxon>
    </lineage>
</organism>
<feature type="transmembrane region" description="Helical" evidence="6">
    <location>
        <begin position="107"/>
        <end position="124"/>
    </location>
</feature>
<evidence type="ECO:0000313" key="8">
    <source>
        <dbReference type="Proteomes" id="UP000662074"/>
    </source>
</evidence>
<keyword evidence="4 6" id="KW-1133">Transmembrane helix</keyword>
<sequence length="438" mass="48541">MKEVVENKQRSAIYNKSILWFKLFSVAGFAQIIVQGIGLVSGILIIRLLSTQEYALYTLVNTVLGTMTILADGGIGTSVLAQGGKVWKDPVKLGTVLVTGFHLRKRFAVISLLITTPALLYLLIHNKATWFEAGLTVAALIPAFTAQLSDSLLELAPKLQQDIKPLQINQISVGVLRLILITVLIFFFPFAYIAIIATGIPRAWGNYRLRKISKGYANWDQKPDNAVKEEIYKVVKRLMPTGIYYCISSQVSIWLISLFGSTTAIAQIGALGRLSILLTILTNLINQLIIPRFARLPNTNPRMLTKRYLQTQGILVIIILLTVGAVWLWPHQILWIIGKKYANLEKELVLTMLSSCVTFMAGVSFTLYTSRGWAIAPYVSIPINIFAISIAAWLLDVGTVQGVLLLNIFTALVQVVMNSGYILRKISKLKDVDPQLAV</sequence>
<keyword evidence="5 6" id="KW-0472">Membrane</keyword>
<keyword evidence="2" id="KW-1003">Cell membrane</keyword>
<reference evidence="7" key="2">
    <citation type="submission" date="2020-09" db="EMBL/GenBank/DDBJ databases">
        <authorList>
            <person name="Sun Q."/>
            <person name="Sedlacek I."/>
        </authorList>
    </citation>
    <scope>NUCLEOTIDE SEQUENCE</scope>
    <source>
        <strain evidence="7">CCM 8711</strain>
    </source>
</reference>
<evidence type="ECO:0000256" key="3">
    <source>
        <dbReference type="ARBA" id="ARBA00022692"/>
    </source>
</evidence>
<name>A0A917JDL7_9SPHI</name>
<dbReference type="RefSeq" id="WP_188418258.1">
    <property type="nucleotide sequence ID" value="NZ_BMDO01000010.1"/>
</dbReference>
<feature type="transmembrane region" description="Helical" evidence="6">
    <location>
        <begin position="174"/>
        <end position="200"/>
    </location>
</feature>
<dbReference type="InterPro" id="IPR050833">
    <property type="entry name" value="Poly_Biosynth_Transport"/>
</dbReference>
<accession>A0A917JDL7</accession>
<keyword evidence="3 6" id="KW-0812">Transmembrane</keyword>
<evidence type="ECO:0008006" key="9">
    <source>
        <dbReference type="Google" id="ProtNLM"/>
    </source>
</evidence>
<dbReference type="Proteomes" id="UP000662074">
    <property type="component" value="Unassembled WGS sequence"/>
</dbReference>
<evidence type="ECO:0000256" key="5">
    <source>
        <dbReference type="ARBA" id="ARBA00023136"/>
    </source>
</evidence>
<feature type="transmembrane region" description="Helical" evidence="6">
    <location>
        <begin position="348"/>
        <end position="369"/>
    </location>
</feature>
<evidence type="ECO:0000313" key="7">
    <source>
        <dbReference type="EMBL" id="GGI52151.1"/>
    </source>
</evidence>
<keyword evidence="8" id="KW-1185">Reference proteome</keyword>
<reference evidence="7" key="1">
    <citation type="journal article" date="2014" name="Int. J. Syst. Evol. Microbiol.">
        <title>Complete genome sequence of Corynebacterium casei LMG S-19264T (=DSM 44701T), isolated from a smear-ripened cheese.</title>
        <authorList>
            <consortium name="US DOE Joint Genome Institute (JGI-PGF)"/>
            <person name="Walter F."/>
            <person name="Albersmeier A."/>
            <person name="Kalinowski J."/>
            <person name="Ruckert C."/>
        </authorList>
    </citation>
    <scope>NUCLEOTIDE SEQUENCE</scope>
    <source>
        <strain evidence="7">CCM 8711</strain>
    </source>
</reference>
<feature type="transmembrane region" description="Helical" evidence="6">
    <location>
        <begin position="21"/>
        <end position="48"/>
    </location>
</feature>
<feature type="transmembrane region" description="Helical" evidence="6">
    <location>
        <begin position="130"/>
        <end position="153"/>
    </location>
</feature>
<feature type="transmembrane region" description="Helical" evidence="6">
    <location>
        <begin position="375"/>
        <end position="395"/>
    </location>
</feature>
<feature type="transmembrane region" description="Helical" evidence="6">
    <location>
        <begin position="242"/>
        <end position="262"/>
    </location>
</feature>
<comment type="caution">
    <text evidence="7">The sequence shown here is derived from an EMBL/GenBank/DDBJ whole genome shotgun (WGS) entry which is preliminary data.</text>
</comment>
<proteinExistence type="predicted"/>
<evidence type="ECO:0000256" key="1">
    <source>
        <dbReference type="ARBA" id="ARBA00004651"/>
    </source>
</evidence>
<gene>
    <name evidence="7" type="ORF">GCM10011425_33630</name>
</gene>
<dbReference type="PANTHER" id="PTHR30250:SF11">
    <property type="entry name" value="O-ANTIGEN TRANSPORTER-RELATED"/>
    <property type="match status" value="1"/>
</dbReference>
<feature type="transmembrane region" description="Helical" evidence="6">
    <location>
        <begin position="54"/>
        <end position="75"/>
    </location>
</feature>
<dbReference type="GO" id="GO:0005886">
    <property type="term" value="C:plasma membrane"/>
    <property type="evidence" value="ECO:0007669"/>
    <property type="project" value="UniProtKB-SubCell"/>
</dbReference>
<comment type="subcellular location">
    <subcellularLocation>
        <location evidence="1">Cell membrane</location>
        <topology evidence="1">Multi-pass membrane protein</topology>
    </subcellularLocation>
</comment>
<dbReference type="EMBL" id="BMDO01000010">
    <property type="protein sequence ID" value="GGI52151.1"/>
    <property type="molecule type" value="Genomic_DNA"/>
</dbReference>
<feature type="transmembrane region" description="Helical" evidence="6">
    <location>
        <begin position="274"/>
        <end position="294"/>
    </location>
</feature>
<evidence type="ECO:0000256" key="2">
    <source>
        <dbReference type="ARBA" id="ARBA00022475"/>
    </source>
</evidence>
<feature type="transmembrane region" description="Helical" evidence="6">
    <location>
        <begin position="314"/>
        <end position="336"/>
    </location>
</feature>
<evidence type="ECO:0000256" key="6">
    <source>
        <dbReference type="SAM" id="Phobius"/>
    </source>
</evidence>
<feature type="transmembrane region" description="Helical" evidence="6">
    <location>
        <begin position="402"/>
        <end position="423"/>
    </location>
</feature>
<protein>
    <recommendedName>
        <fullName evidence="9">Polysaccharide biosynthesis protein</fullName>
    </recommendedName>
</protein>